<evidence type="ECO:0000256" key="13">
    <source>
        <dbReference type="ARBA" id="ARBA00023237"/>
    </source>
</evidence>
<proteinExistence type="inferred from homology"/>
<dbReference type="SUPFAM" id="SSF56935">
    <property type="entry name" value="Porins"/>
    <property type="match status" value="1"/>
</dbReference>
<feature type="short sequence motif" description="TonB C-terminal box" evidence="16">
    <location>
        <begin position="709"/>
        <end position="726"/>
    </location>
</feature>
<evidence type="ECO:0000256" key="4">
    <source>
        <dbReference type="ARBA" id="ARBA00022452"/>
    </source>
</evidence>
<evidence type="ECO:0000256" key="3">
    <source>
        <dbReference type="ARBA" id="ARBA00022448"/>
    </source>
</evidence>
<dbReference type="PROSITE" id="PS52016">
    <property type="entry name" value="TONB_DEPENDENT_REC_3"/>
    <property type="match status" value="1"/>
</dbReference>
<keyword evidence="13 14" id="KW-0998">Cell outer membrane</keyword>
<reference evidence="21 22" key="1">
    <citation type="submission" date="2019-05" db="EMBL/GenBank/DDBJ databases">
        <title>Genome sequence of Klebsiella sp strain TOUT106.</title>
        <authorList>
            <person name="Rahi P."/>
            <person name="Chaudhari D."/>
        </authorList>
    </citation>
    <scope>NUCLEOTIDE SEQUENCE [LARGE SCALE GENOMIC DNA]</scope>
    <source>
        <strain evidence="21 22">TOUT106</strain>
    </source>
</reference>
<evidence type="ECO:0000259" key="20">
    <source>
        <dbReference type="Pfam" id="PF07715"/>
    </source>
</evidence>
<evidence type="ECO:0000256" key="7">
    <source>
        <dbReference type="ARBA" id="ARBA00022729"/>
    </source>
</evidence>
<feature type="short sequence motif" description="TonB box" evidence="15">
    <location>
        <begin position="38"/>
        <end position="44"/>
    </location>
</feature>
<evidence type="ECO:0000259" key="19">
    <source>
        <dbReference type="Pfam" id="PF00593"/>
    </source>
</evidence>
<evidence type="ECO:0000313" key="22">
    <source>
        <dbReference type="Proteomes" id="UP000307430"/>
    </source>
</evidence>
<dbReference type="InterPro" id="IPR010105">
    <property type="entry name" value="TonB_sidphr_rcpt"/>
</dbReference>
<keyword evidence="9" id="KW-0406">Ion transport</keyword>
<keyword evidence="5" id="KW-0410">Iron transport</keyword>
<dbReference type="InterPro" id="IPR036942">
    <property type="entry name" value="Beta-barrel_TonB_sf"/>
</dbReference>
<keyword evidence="10 15" id="KW-0798">TonB box</keyword>
<comment type="subcellular location">
    <subcellularLocation>
        <location evidence="1 14">Cell outer membrane</location>
        <topology evidence="1 14">Multi-pass membrane protein</topology>
    </subcellularLocation>
</comment>
<dbReference type="InterPro" id="IPR012910">
    <property type="entry name" value="Plug_dom"/>
</dbReference>
<dbReference type="Pfam" id="PF00593">
    <property type="entry name" value="TonB_dep_Rec_b-barrel"/>
    <property type="match status" value="1"/>
</dbReference>
<dbReference type="PANTHER" id="PTHR32552">
    <property type="entry name" value="FERRICHROME IRON RECEPTOR-RELATED"/>
    <property type="match status" value="1"/>
</dbReference>
<evidence type="ECO:0000256" key="17">
    <source>
        <dbReference type="RuleBase" id="RU003357"/>
    </source>
</evidence>
<dbReference type="InterPro" id="IPR000531">
    <property type="entry name" value="Beta-barrel_TonB"/>
</dbReference>
<dbReference type="PANTHER" id="PTHR32552:SF74">
    <property type="entry name" value="HYDROXAMATE SIDEROPHORE RECEPTOR FHUE"/>
    <property type="match status" value="1"/>
</dbReference>
<evidence type="ECO:0000256" key="1">
    <source>
        <dbReference type="ARBA" id="ARBA00004571"/>
    </source>
</evidence>
<sequence length="726" mass="81477">MFLSTSSRDGRIAPSLLAMAITLALFPHLSHAANSEDTIIVDGSTNNDSDTQAQDYNVKTTAAGTKMEMTQRDIPQSVSIITEQRMQDQQLQTLGDVMDHTLGINGSQADSDRTTYYSRGFQIDNYMVDGIPTWFESRWNLGDALSDMALFERVEIVRGANGLLTGTGNPAASINMIRKHATSREFKGHVSAEYGSWNKQRYVADLQSPLTEDGNVRARIIAGYQNNDSWLDRYNNEKTFFSGIIDADLGTSTRLSAGYEYQRIDVNSPTWGGLPRWNTDGSKNHYDRAHSTSPDWAYNDKEFNKVFVTLKQRFAETWQATLNATHSEVKFDSKMMYVDAYVNKDTGMLEGPYSNYGAGYDYVGGTGWNSGKRKVDALDLFVDGGYDLFGRQHNLMIGGSYSKQNNRYFSAWANVFPDEIGSFYNFNSSNFPETNWGPQSLAQDDTTRMKSLYAATRFSLLDPLHLILGVRFNNWSIETLTYTMEKNHTTPYAGVVYDINDNWSAYTSYTSVFQPQNKRDISGKYLTPITGNNYEVGLKSDWMNSRLTTSLSLFRIEQDNLAQATGAQIPGSNGEDAYKTVNGTVSKGVEFEINGALTDNWQMTFGATRFVAKDNEGNTVNPNLPRTSVKLFTRYRLPAMPALTVGGGVTWQNRVYTDKVTPYGTFRVEQGSYALVDLFTRYQVSKNFAIQGNVNNLFDKTYDTNIDGSIVYGEPRNFSITASYQF</sequence>
<evidence type="ECO:0000256" key="18">
    <source>
        <dbReference type="SAM" id="SignalP"/>
    </source>
</evidence>
<keyword evidence="7 18" id="KW-0732">Signal</keyword>
<dbReference type="RefSeq" id="WP_138361182.1">
    <property type="nucleotide sequence ID" value="NZ_VCHQ01000016.1"/>
</dbReference>
<dbReference type="NCBIfam" id="TIGR01783">
    <property type="entry name" value="TonB-siderophor"/>
    <property type="match status" value="1"/>
</dbReference>
<dbReference type="EMBL" id="VCHQ01000016">
    <property type="protein sequence ID" value="TLV16691.1"/>
    <property type="molecule type" value="Genomic_DNA"/>
</dbReference>
<accession>A0A5R9LGS8</accession>
<dbReference type="AlphaFoldDB" id="A0A5R9LGS8"/>
<dbReference type="Gene3D" id="2.170.130.10">
    <property type="entry name" value="TonB-dependent receptor, plug domain"/>
    <property type="match status" value="1"/>
</dbReference>
<feature type="chain" id="PRO_5024369684" evidence="18">
    <location>
        <begin position="33"/>
        <end position="726"/>
    </location>
</feature>
<evidence type="ECO:0000256" key="9">
    <source>
        <dbReference type="ARBA" id="ARBA00023065"/>
    </source>
</evidence>
<gene>
    <name evidence="21" type="primary">fhuE</name>
    <name evidence="21" type="ORF">FE839_12765</name>
</gene>
<dbReference type="GO" id="GO:0015891">
    <property type="term" value="P:siderophore transport"/>
    <property type="evidence" value="ECO:0007669"/>
    <property type="project" value="InterPro"/>
</dbReference>
<dbReference type="Proteomes" id="UP000307430">
    <property type="component" value="Unassembled WGS sequence"/>
</dbReference>
<keyword evidence="3 14" id="KW-0813">Transport</keyword>
<evidence type="ECO:0000256" key="2">
    <source>
        <dbReference type="ARBA" id="ARBA00009810"/>
    </source>
</evidence>
<evidence type="ECO:0000256" key="8">
    <source>
        <dbReference type="ARBA" id="ARBA00023004"/>
    </source>
</evidence>
<evidence type="ECO:0000256" key="15">
    <source>
        <dbReference type="PROSITE-ProRule" id="PRU10143"/>
    </source>
</evidence>
<keyword evidence="4 14" id="KW-1134">Transmembrane beta strand</keyword>
<dbReference type="InterPro" id="IPR010917">
    <property type="entry name" value="TonB_rcpt_CS"/>
</dbReference>
<dbReference type="FunFam" id="2.170.130.10:FF:000006">
    <property type="entry name" value="FhuE outer membrane receptor"/>
    <property type="match status" value="1"/>
</dbReference>
<evidence type="ECO:0000256" key="16">
    <source>
        <dbReference type="PROSITE-ProRule" id="PRU10144"/>
    </source>
</evidence>
<comment type="similarity">
    <text evidence="2 14 17">Belongs to the TonB-dependent receptor family.</text>
</comment>
<keyword evidence="22" id="KW-1185">Reference proteome</keyword>
<evidence type="ECO:0000313" key="21">
    <source>
        <dbReference type="EMBL" id="TLV16691.1"/>
    </source>
</evidence>
<protein>
    <submittedName>
        <fullName evidence="21">Ferric-rhodotorulic acid/ferric-coprogen receptor FhuE</fullName>
    </submittedName>
</protein>
<dbReference type="PROSITE" id="PS00430">
    <property type="entry name" value="TONB_DEPENDENT_REC_1"/>
    <property type="match status" value="1"/>
</dbReference>
<feature type="signal peptide" evidence="18">
    <location>
        <begin position="1"/>
        <end position="32"/>
    </location>
</feature>
<dbReference type="GO" id="GO:0015344">
    <property type="term" value="F:siderophore uptake transmembrane transporter activity"/>
    <property type="evidence" value="ECO:0007669"/>
    <property type="project" value="TreeGrafter"/>
</dbReference>
<dbReference type="InterPro" id="IPR010916">
    <property type="entry name" value="TonB_box_CS"/>
</dbReference>
<keyword evidence="11 14" id="KW-0472">Membrane</keyword>
<dbReference type="InterPro" id="IPR037066">
    <property type="entry name" value="Plug_dom_sf"/>
</dbReference>
<dbReference type="InterPro" id="IPR039426">
    <property type="entry name" value="TonB-dep_rcpt-like"/>
</dbReference>
<dbReference type="Pfam" id="PF07715">
    <property type="entry name" value="Plug"/>
    <property type="match status" value="1"/>
</dbReference>
<dbReference type="GO" id="GO:0009279">
    <property type="term" value="C:cell outer membrane"/>
    <property type="evidence" value="ECO:0007669"/>
    <property type="project" value="UniProtKB-SubCell"/>
</dbReference>
<dbReference type="CDD" id="cd01347">
    <property type="entry name" value="ligand_gated_channel"/>
    <property type="match status" value="1"/>
</dbReference>
<organism evidence="21 22">
    <name type="scientific">Klebsiella indica</name>
    <dbReference type="NCBI Taxonomy" id="2582917"/>
    <lineage>
        <taxon>Bacteria</taxon>
        <taxon>Pseudomonadati</taxon>
        <taxon>Pseudomonadota</taxon>
        <taxon>Gammaproteobacteria</taxon>
        <taxon>Enterobacterales</taxon>
        <taxon>Enterobacteriaceae</taxon>
        <taxon>Klebsiella/Raoultella group</taxon>
        <taxon>Klebsiella</taxon>
    </lineage>
</organism>
<evidence type="ECO:0000256" key="10">
    <source>
        <dbReference type="ARBA" id="ARBA00023077"/>
    </source>
</evidence>
<evidence type="ECO:0000256" key="14">
    <source>
        <dbReference type="PROSITE-ProRule" id="PRU01360"/>
    </source>
</evidence>
<keyword evidence="12 21" id="KW-0675">Receptor</keyword>
<evidence type="ECO:0000256" key="11">
    <source>
        <dbReference type="ARBA" id="ARBA00023136"/>
    </source>
</evidence>
<keyword evidence="8" id="KW-0408">Iron</keyword>
<dbReference type="Gene3D" id="2.40.170.20">
    <property type="entry name" value="TonB-dependent receptor, beta-barrel domain"/>
    <property type="match status" value="1"/>
</dbReference>
<dbReference type="GO" id="GO:0038023">
    <property type="term" value="F:signaling receptor activity"/>
    <property type="evidence" value="ECO:0007669"/>
    <property type="project" value="InterPro"/>
</dbReference>
<feature type="domain" description="TonB-dependent receptor-like beta-barrel" evidence="19">
    <location>
        <begin position="251"/>
        <end position="697"/>
    </location>
</feature>
<name>A0A5R9LGS8_9ENTR</name>
<feature type="domain" description="TonB-dependent receptor plug" evidence="20">
    <location>
        <begin position="71"/>
        <end position="172"/>
    </location>
</feature>
<evidence type="ECO:0000256" key="12">
    <source>
        <dbReference type="ARBA" id="ARBA00023170"/>
    </source>
</evidence>
<evidence type="ECO:0000256" key="5">
    <source>
        <dbReference type="ARBA" id="ARBA00022496"/>
    </source>
</evidence>
<evidence type="ECO:0000256" key="6">
    <source>
        <dbReference type="ARBA" id="ARBA00022692"/>
    </source>
</evidence>
<dbReference type="NCBIfam" id="NF007447">
    <property type="entry name" value="PRK10003.1"/>
    <property type="match status" value="1"/>
</dbReference>
<dbReference type="PROSITE" id="PS01156">
    <property type="entry name" value="TONB_DEPENDENT_REC_2"/>
    <property type="match status" value="1"/>
</dbReference>
<comment type="caution">
    <text evidence="21">The sequence shown here is derived from an EMBL/GenBank/DDBJ whole genome shotgun (WGS) entry which is preliminary data.</text>
</comment>
<keyword evidence="6 14" id="KW-0812">Transmembrane</keyword>